<dbReference type="Proteomes" id="UP001370758">
    <property type="component" value="Unassembled WGS sequence"/>
</dbReference>
<dbReference type="InterPro" id="IPR032675">
    <property type="entry name" value="LRR_dom_sf"/>
</dbReference>
<gene>
    <name evidence="2" type="ORF">TWF481_010522</name>
</gene>
<dbReference type="SUPFAM" id="SSF81383">
    <property type="entry name" value="F-box domain"/>
    <property type="match status" value="1"/>
</dbReference>
<evidence type="ECO:0000313" key="2">
    <source>
        <dbReference type="EMBL" id="KAK6500170.1"/>
    </source>
</evidence>
<keyword evidence="3" id="KW-1185">Reference proteome</keyword>
<dbReference type="SUPFAM" id="SSF52047">
    <property type="entry name" value="RNI-like"/>
    <property type="match status" value="1"/>
</dbReference>
<dbReference type="EMBL" id="JAVHJL010000007">
    <property type="protein sequence ID" value="KAK6500170.1"/>
    <property type="molecule type" value="Genomic_DNA"/>
</dbReference>
<evidence type="ECO:0000256" key="1">
    <source>
        <dbReference type="SAM" id="MobiDB-lite"/>
    </source>
</evidence>
<feature type="compositionally biased region" description="Pro residues" evidence="1">
    <location>
        <begin position="355"/>
        <end position="364"/>
    </location>
</feature>
<accession>A0AAV9W172</accession>
<sequence>MAASKTTINSLPPELFLTIFSYLPHRTIKTVFSPLNSTTKTSPSKSALQNFSLSSKSLRTISTPHIFESITIKSLVQLEEFARDGGIGERFGRYLRRVVMRWEAYGGTMELSQQSPRAENLDVLVKRAVELMPNLNTLTMDFPGAIDTLACAIVGEDKLKRLQVLSVRNGRAEYGGDLTKLLYNLGKLRSLRSLTVDGTASSTHITEPGSLLHLDRGDFRDLVNLEVTNVSNFNDHMLYSIMMAANKSTALTVKNCTRVTLSGTRRLFIEYGGRLQYLSLEVLKKWVQGVNRSEMEADHEHEHELFRFSDDEHLCPVIREHCKSLQFLDIYTNKICKEILFPRSNGSGAMTGGLPTPPESPDLPPTRIVDVPTPPTDVTTDARGFTRTSMLPPPLFSFQNLSLFYQGEEDRLIQSPVEKREKMKRVKLRIPYDSSCYGAGMGGPSLQQRFTTLCDGTPAIELLEIGKKAFEEELAELANVQGHWKGGPYLIMKD</sequence>
<organism evidence="2 3">
    <name type="scientific">Arthrobotrys musiformis</name>
    <dbReference type="NCBI Taxonomy" id="47236"/>
    <lineage>
        <taxon>Eukaryota</taxon>
        <taxon>Fungi</taxon>
        <taxon>Dikarya</taxon>
        <taxon>Ascomycota</taxon>
        <taxon>Pezizomycotina</taxon>
        <taxon>Orbiliomycetes</taxon>
        <taxon>Orbiliales</taxon>
        <taxon>Orbiliaceae</taxon>
        <taxon>Arthrobotrys</taxon>
    </lineage>
</organism>
<protein>
    <recommendedName>
        <fullName evidence="4">F-box domain-containing protein</fullName>
    </recommendedName>
</protein>
<evidence type="ECO:0000313" key="3">
    <source>
        <dbReference type="Proteomes" id="UP001370758"/>
    </source>
</evidence>
<reference evidence="2 3" key="1">
    <citation type="submission" date="2023-08" db="EMBL/GenBank/DDBJ databases">
        <authorList>
            <person name="Palmer J.M."/>
        </authorList>
    </citation>
    <scope>NUCLEOTIDE SEQUENCE [LARGE SCALE GENOMIC DNA]</scope>
    <source>
        <strain evidence="2 3">TWF481</strain>
    </source>
</reference>
<feature type="region of interest" description="Disordered" evidence="1">
    <location>
        <begin position="348"/>
        <end position="378"/>
    </location>
</feature>
<dbReference type="InterPro" id="IPR036047">
    <property type="entry name" value="F-box-like_dom_sf"/>
</dbReference>
<proteinExistence type="predicted"/>
<name>A0AAV9W172_9PEZI</name>
<comment type="caution">
    <text evidence="2">The sequence shown here is derived from an EMBL/GenBank/DDBJ whole genome shotgun (WGS) entry which is preliminary data.</text>
</comment>
<dbReference type="Gene3D" id="3.80.10.10">
    <property type="entry name" value="Ribonuclease Inhibitor"/>
    <property type="match status" value="1"/>
</dbReference>
<dbReference type="AlphaFoldDB" id="A0AAV9W172"/>
<evidence type="ECO:0008006" key="4">
    <source>
        <dbReference type="Google" id="ProtNLM"/>
    </source>
</evidence>
<feature type="compositionally biased region" description="Low complexity" evidence="1">
    <location>
        <begin position="365"/>
        <end position="378"/>
    </location>
</feature>